<proteinExistence type="predicted"/>
<dbReference type="HOGENOM" id="CLU_2753126_0_0_6"/>
<organism evidence="1 2">
    <name type="scientific">Marinobacter nanhaiticus D15-8W</name>
    <dbReference type="NCBI Taxonomy" id="626887"/>
    <lineage>
        <taxon>Bacteria</taxon>
        <taxon>Pseudomonadati</taxon>
        <taxon>Pseudomonadota</taxon>
        <taxon>Gammaproteobacteria</taxon>
        <taxon>Pseudomonadales</taxon>
        <taxon>Marinobacteraceae</taxon>
        <taxon>Marinobacter</taxon>
    </lineage>
</organism>
<sequence>MKWREFFNFGSDSDSVSRRGETKLTAEHFEWTGPSVRVSDGEALLNSDQMKRDLEAAKKLSKANEKLAHS</sequence>
<keyword evidence="2" id="KW-1185">Reference proteome</keyword>
<comment type="caution">
    <text evidence="1">The sequence shown here is derived from an EMBL/GenBank/DDBJ whole genome shotgun (WGS) entry which is preliminary data.</text>
</comment>
<gene>
    <name evidence="1" type="ORF">J057_03670</name>
</gene>
<protein>
    <submittedName>
        <fullName evidence="1">Uncharacterized protein</fullName>
    </submittedName>
</protein>
<name>N6X014_9GAMM</name>
<evidence type="ECO:0000313" key="1">
    <source>
        <dbReference type="EMBL" id="ENO16772.1"/>
    </source>
</evidence>
<dbReference type="AlphaFoldDB" id="N6X014"/>
<evidence type="ECO:0000313" key="2">
    <source>
        <dbReference type="Proteomes" id="UP000013165"/>
    </source>
</evidence>
<dbReference type="PATRIC" id="fig|626887.3.peg.721"/>
<dbReference type="STRING" id="626887.J057_03670"/>
<accession>N6X014</accession>
<dbReference type="Proteomes" id="UP000013165">
    <property type="component" value="Unassembled WGS sequence"/>
</dbReference>
<reference evidence="1 2" key="1">
    <citation type="journal article" date="2013" name="Genome Announc.">
        <title>Genome Sequence of the Polycyclic Aromatic Hydrocarbon-Degrading Bacterium Strain Marinobacter nanhaiticus D15-8WT.</title>
        <authorList>
            <person name="Cui Z."/>
            <person name="Gao W."/>
            <person name="Li Q."/>
            <person name="Xu G."/>
            <person name="Zheng L."/>
        </authorList>
    </citation>
    <scope>NUCLEOTIDE SEQUENCE [LARGE SCALE GENOMIC DNA]</scope>
    <source>
        <strain evidence="1 2">D15-8W</strain>
    </source>
</reference>
<dbReference type="RefSeq" id="WP_004583282.1">
    <property type="nucleotide sequence ID" value="NZ_AP028878.1"/>
</dbReference>
<dbReference type="EMBL" id="APLQ01000010">
    <property type="protein sequence ID" value="ENO16772.1"/>
    <property type="molecule type" value="Genomic_DNA"/>
</dbReference>